<dbReference type="Pfam" id="PF01088">
    <property type="entry name" value="Peptidase_C12"/>
    <property type="match status" value="1"/>
</dbReference>
<dbReference type="AlphaFoldDB" id="A0A1B8GS05"/>
<dbReference type="InterPro" id="IPR038765">
    <property type="entry name" value="Papain-like_cys_pep_sf"/>
</dbReference>
<gene>
    <name evidence="9" type="ORF">VE01_03661</name>
</gene>
<keyword evidence="10" id="KW-1185">Reference proteome</keyword>
<dbReference type="STRING" id="342668.A0A1B8GS05"/>
<dbReference type="InterPro" id="IPR001578">
    <property type="entry name" value="Peptidase_C12_UCH"/>
</dbReference>
<keyword evidence="4 7" id="KW-0378">Hydrolase</keyword>
<organism evidence="9 10">
    <name type="scientific">Pseudogymnoascus verrucosus</name>
    <dbReference type="NCBI Taxonomy" id="342668"/>
    <lineage>
        <taxon>Eukaryota</taxon>
        <taxon>Fungi</taxon>
        <taxon>Dikarya</taxon>
        <taxon>Ascomycota</taxon>
        <taxon>Pezizomycotina</taxon>
        <taxon>Leotiomycetes</taxon>
        <taxon>Thelebolales</taxon>
        <taxon>Thelebolaceae</taxon>
        <taxon>Pseudogymnoascus</taxon>
    </lineage>
</organism>
<evidence type="ECO:0000256" key="7">
    <source>
        <dbReference type="RuleBase" id="RU361215"/>
    </source>
</evidence>
<dbReference type="FunFam" id="3.40.532.10:FF:000008">
    <property type="entry name" value="Ubiquitin carboxyl-terminal hydrolase"/>
    <property type="match status" value="1"/>
</dbReference>
<evidence type="ECO:0000313" key="10">
    <source>
        <dbReference type="Proteomes" id="UP000091956"/>
    </source>
</evidence>
<evidence type="ECO:0000313" key="9">
    <source>
        <dbReference type="EMBL" id="OBT98617.1"/>
    </source>
</evidence>
<name>A0A1B8GS05_9PEZI</name>
<keyword evidence="3 7" id="KW-0833">Ubl conjugation pathway</keyword>
<dbReference type="RefSeq" id="XP_018132350.1">
    <property type="nucleotide sequence ID" value="XM_018273146.2"/>
</dbReference>
<dbReference type="GO" id="GO:0005737">
    <property type="term" value="C:cytoplasm"/>
    <property type="evidence" value="ECO:0007669"/>
    <property type="project" value="TreeGrafter"/>
</dbReference>
<evidence type="ECO:0000256" key="6">
    <source>
        <dbReference type="PROSITE-ProRule" id="PRU01393"/>
    </source>
</evidence>
<dbReference type="PANTHER" id="PTHR10589">
    <property type="entry name" value="UBIQUITIN CARBOXYL-TERMINAL HYDROLASE"/>
    <property type="match status" value="1"/>
</dbReference>
<evidence type="ECO:0000256" key="3">
    <source>
        <dbReference type="ARBA" id="ARBA00022786"/>
    </source>
</evidence>
<evidence type="ECO:0000256" key="2">
    <source>
        <dbReference type="ARBA" id="ARBA00022670"/>
    </source>
</evidence>
<evidence type="ECO:0000256" key="4">
    <source>
        <dbReference type="ARBA" id="ARBA00022801"/>
    </source>
</evidence>
<dbReference type="Proteomes" id="UP000091956">
    <property type="component" value="Unassembled WGS sequence"/>
</dbReference>
<dbReference type="GO" id="GO:0006511">
    <property type="term" value="P:ubiquitin-dependent protein catabolic process"/>
    <property type="evidence" value="ECO:0007669"/>
    <property type="project" value="UniProtKB-UniRule"/>
</dbReference>
<keyword evidence="5 7" id="KW-0788">Thiol protease</keyword>
<comment type="similarity">
    <text evidence="6 7">Belongs to the peptidase C12 family.</text>
</comment>
<dbReference type="GO" id="GO:0004843">
    <property type="term" value="F:cysteine-type deubiquitinase activity"/>
    <property type="evidence" value="ECO:0007669"/>
    <property type="project" value="UniProtKB-EC"/>
</dbReference>
<dbReference type="SUPFAM" id="SSF54001">
    <property type="entry name" value="Cysteine proteinases"/>
    <property type="match status" value="1"/>
</dbReference>
<reference evidence="9 10" key="1">
    <citation type="submission" date="2016-03" db="EMBL/GenBank/DDBJ databases">
        <title>Comparative genomics of Pseudogymnoascus destructans, the fungus causing white-nose syndrome of bats.</title>
        <authorList>
            <person name="Palmer J.M."/>
            <person name="Drees K.P."/>
            <person name="Foster J.T."/>
            <person name="Lindner D.L."/>
        </authorList>
    </citation>
    <scope>NUCLEOTIDE SEQUENCE [LARGE SCALE GENOMIC DNA]</scope>
    <source>
        <strain evidence="9 10">UAMH 10579</strain>
    </source>
</reference>
<dbReference type="InterPro" id="IPR036959">
    <property type="entry name" value="Peptidase_C12_UCH_sf"/>
</dbReference>
<feature type="domain" description="UCH catalytic" evidence="8">
    <location>
        <begin position="5"/>
        <end position="240"/>
    </location>
</feature>
<evidence type="ECO:0000256" key="1">
    <source>
        <dbReference type="ARBA" id="ARBA00000707"/>
    </source>
</evidence>
<evidence type="ECO:0000259" key="8">
    <source>
        <dbReference type="PROSITE" id="PS52048"/>
    </source>
</evidence>
<comment type="caution">
    <text evidence="6">Lacks conserved residue(s) required for the propagation of feature annotation.</text>
</comment>
<dbReference type="EC" id="3.4.19.12" evidence="7"/>
<dbReference type="EMBL" id="KV460216">
    <property type="protein sequence ID" value="OBT98617.1"/>
    <property type="molecule type" value="Genomic_DNA"/>
</dbReference>
<dbReference type="CDD" id="cd09616">
    <property type="entry name" value="Peptidase_C12_UCH_L1_L3"/>
    <property type="match status" value="1"/>
</dbReference>
<comment type="catalytic activity">
    <reaction evidence="1 7">
        <text>Thiol-dependent hydrolysis of ester, thioester, amide, peptide and isopeptide bonds formed by the C-terminal Gly of ubiquitin (a 76-residue protein attached to proteins as an intracellular targeting signal).</text>
        <dbReference type="EC" id="3.4.19.12"/>
    </reaction>
</comment>
<keyword evidence="2 7" id="KW-0645">Protease</keyword>
<dbReference type="PRINTS" id="PR00707">
    <property type="entry name" value="UBCTHYDRLASE"/>
</dbReference>
<proteinExistence type="inferred from homology"/>
<accession>A0A1B8GS05</accession>
<dbReference type="GO" id="GO:0016579">
    <property type="term" value="P:protein deubiquitination"/>
    <property type="evidence" value="ECO:0007669"/>
    <property type="project" value="TreeGrafter"/>
</dbReference>
<dbReference type="OrthoDB" id="427186at2759"/>
<evidence type="ECO:0000256" key="5">
    <source>
        <dbReference type="ARBA" id="ARBA00022807"/>
    </source>
</evidence>
<dbReference type="GeneID" id="28837047"/>
<reference evidence="10" key="2">
    <citation type="journal article" date="2018" name="Nat. Commun.">
        <title>Extreme sensitivity to ultraviolet light in the fungal pathogen causing white-nose syndrome of bats.</title>
        <authorList>
            <person name="Palmer J.M."/>
            <person name="Drees K.P."/>
            <person name="Foster J.T."/>
            <person name="Lindner D.L."/>
        </authorList>
    </citation>
    <scope>NUCLEOTIDE SEQUENCE [LARGE SCALE GENOMIC DNA]</scope>
    <source>
        <strain evidence="10">UAMH 10579</strain>
    </source>
</reference>
<protein>
    <recommendedName>
        <fullName evidence="7">Ubiquitin carboxyl-terminal hydrolase</fullName>
        <ecNumber evidence="7">3.4.19.12</ecNumber>
    </recommendedName>
</protein>
<dbReference type="PROSITE" id="PS52048">
    <property type="entry name" value="UCH_DOMAIN"/>
    <property type="match status" value="1"/>
</dbReference>
<dbReference type="PANTHER" id="PTHR10589:SF41">
    <property type="entry name" value="UBIQUITIN CARBOXYL-TERMINAL HYDROLASE"/>
    <property type="match status" value="1"/>
</dbReference>
<dbReference type="Gene3D" id="3.40.532.10">
    <property type="entry name" value="Peptidase C12, ubiquitin carboxyl-terminal hydrolase"/>
    <property type="match status" value="1"/>
</dbReference>
<sequence>MAIKTFTVLENNPEVMNQLAYKLGLSQDLAFYDVYSLTNPDLLAIIPRPVFALLVIIPLSDAWHKDREEEDGPKQIYQGVGPDEPVVWFKQTINHACGSIGLLHSVLNSQAADYIKPGSDFDKILLDAIPLRWAERANMLSESEPFEVAHEAVAQLGDTHPPTAEAADKLGQHFVSFVKAKDGHLWELEGSRKGPLDRGALAEDEDALSPRALELGLGRLIDMERNSGGDLRFSCIALAPRQE</sequence>